<dbReference type="AlphaFoldDB" id="A0AA35SX90"/>
<organism evidence="1 2">
    <name type="scientific">Geodia barretti</name>
    <name type="common">Barrett's horny sponge</name>
    <dbReference type="NCBI Taxonomy" id="519541"/>
    <lineage>
        <taxon>Eukaryota</taxon>
        <taxon>Metazoa</taxon>
        <taxon>Porifera</taxon>
        <taxon>Demospongiae</taxon>
        <taxon>Heteroscleromorpha</taxon>
        <taxon>Tetractinellida</taxon>
        <taxon>Astrophorina</taxon>
        <taxon>Geodiidae</taxon>
        <taxon>Geodia</taxon>
    </lineage>
</organism>
<dbReference type="EMBL" id="CASHTH010002919">
    <property type="protein sequence ID" value="CAI8037264.1"/>
    <property type="molecule type" value="Genomic_DNA"/>
</dbReference>
<proteinExistence type="predicted"/>
<keyword evidence="2" id="KW-1185">Reference proteome</keyword>
<accession>A0AA35SX90</accession>
<name>A0AA35SX90_GEOBA</name>
<dbReference type="Proteomes" id="UP001174909">
    <property type="component" value="Unassembled WGS sequence"/>
</dbReference>
<evidence type="ECO:0000313" key="2">
    <source>
        <dbReference type="Proteomes" id="UP001174909"/>
    </source>
</evidence>
<sequence length="33" mass="3710">MQREAGREDPLSDMVEMLQLYGTPEKSPDSVAE</sequence>
<evidence type="ECO:0000313" key="1">
    <source>
        <dbReference type="EMBL" id="CAI8037264.1"/>
    </source>
</evidence>
<gene>
    <name evidence="1" type="ORF">GBAR_LOCUS20827</name>
</gene>
<protein>
    <submittedName>
        <fullName evidence="1">Uncharacterized protein</fullName>
    </submittedName>
</protein>
<reference evidence="1" key="1">
    <citation type="submission" date="2023-03" db="EMBL/GenBank/DDBJ databases">
        <authorList>
            <person name="Steffen K."/>
            <person name="Cardenas P."/>
        </authorList>
    </citation>
    <scope>NUCLEOTIDE SEQUENCE</scope>
</reference>
<comment type="caution">
    <text evidence="1">The sequence shown here is derived from an EMBL/GenBank/DDBJ whole genome shotgun (WGS) entry which is preliminary data.</text>
</comment>